<reference evidence="6 7" key="1">
    <citation type="submission" date="2023-07" db="EMBL/GenBank/DDBJ databases">
        <title>Genomic Encyclopedia of Type Strains, Phase IV (KMG-IV): sequencing the most valuable type-strain genomes for metagenomic binning, comparative biology and taxonomic classification.</title>
        <authorList>
            <person name="Goeker M."/>
        </authorList>
    </citation>
    <scope>NUCLEOTIDE SEQUENCE [LARGE SCALE GENOMIC DNA]</scope>
    <source>
        <strain evidence="6 7">DSM 3770</strain>
    </source>
</reference>
<evidence type="ECO:0000256" key="3">
    <source>
        <dbReference type="ARBA" id="ARBA00023125"/>
    </source>
</evidence>
<name>A0ABU0LC38_XANAG</name>
<accession>A0ABU0LC38</accession>
<evidence type="ECO:0000256" key="2">
    <source>
        <dbReference type="ARBA" id="ARBA00023015"/>
    </source>
</evidence>
<dbReference type="SUPFAM" id="SSF46785">
    <property type="entry name" value="Winged helix' DNA-binding domain"/>
    <property type="match status" value="1"/>
</dbReference>
<feature type="domain" description="HTH lysR-type" evidence="5">
    <location>
        <begin position="11"/>
        <end position="68"/>
    </location>
</feature>
<dbReference type="PANTHER" id="PTHR30537:SF5">
    <property type="entry name" value="HTH-TYPE TRANSCRIPTIONAL ACTIVATOR TTDR-RELATED"/>
    <property type="match status" value="1"/>
</dbReference>
<dbReference type="Proteomes" id="UP001241747">
    <property type="component" value="Unassembled WGS sequence"/>
</dbReference>
<comment type="caution">
    <text evidence="6">The sequence shown here is derived from an EMBL/GenBank/DDBJ whole genome shotgun (WGS) entry which is preliminary data.</text>
</comment>
<dbReference type="EMBL" id="JAUSVY010000003">
    <property type="protein sequence ID" value="MDQ0504689.1"/>
    <property type="molecule type" value="Genomic_DNA"/>
</dbReference>
<dbReference type="SUPFAM" id="SSF53850">
    <property type="entry name" value="Periplasmic binding protein-like II"/>
    <property type="match status" value="1"/>
</dbReference>
<dbReference type="InterPro" id="IPR036388">
    <property type="entry name" value="WH-like_DNA-bd_sf"/>
</dbReference>
<keyword evidence="7" id="KW-1185">Reference proteome</keyword>
<keyword evidence="3 6" id="KW-0238">DNA-binding</keyword>
<dbReference type="InterPro" id="IPR000847">
    <property type="entry name" value="LysR_HTH_N"/>
</dbReference>
<evidence type="ECO:0000256" key="4">
    <source>
        <dbReference type="ARBA" id="ARBA00023163"/>
    </source>
</evidence>
<evidence type="ECO:0000259" key="5">
    <source>
        <dbReference type="PROSITE" id="PS50931"/>
    </source>
</evidence>
<keyword evidence="2" id="KW-0805">Transcription regulation</keyword>
<organism evidence="6 7">
    <name type="scientific">Xanthobacter agilis</name>
    <dbReference type="NCBI Taxonomy" id="47492"/>
    <lineage>
        <taxon>Bacteria</taxon>
        <taxon>Pseudomonadati</taxon>
        <taxon>Pseudomonadota</taxon>
        <taxon>Alphaproteobacteria</taxon>
        <taxon>Hyphomicrobiales</taxon>
        <taxon>Xanthobacteraceae</taxon>
        <taxon>Xanthobacter</taxon>
    </lineage>
</organism>
<keyword evidence="4" id="KW-0804">Transcription</keyword>
<evidence type="ECO:0000313" key="7">
    <source>
        <dbReference type="Proteomes" id="UP001241747"/>
    </source>
</evidence>
<dbReference type="Pfam" id="PF03466">
    <property type="entry name" value="LysR_substrate"/>
    <property type="match status" value="1"/>
</dbReference>
<dbReference type="InterPro" id="IPR036390">
    <property type="entry name" value="WH_DNA-bd_sf"/>
</dbReference>
<dbReference type="Gene3D" id="1.10.10.10">
    <property type="entry name" value="Winged helix-like DNA-binding domain superfamily/Winged helix DNA-binding domain"/>
    <property type="match status" value="1"/>
</dbReference>
<dbReference type="RefSeq" id="WP_237346429.1">
    <property type="nucleotide sequence ID" value="NZ_JABWGX010000019.1"/>
</dbReference>
<dbReference type="GO" id="GO:0003677">
    <property type="term" value="F:DNA binding"/>
    <property type="evidence" value="ECO:0007669"/>
    <property type="project" value="UniProtKB-KW"/>
</dbReference>
<proteinExistence type="inferred from homology"/>
<evidence type="ECO:0000256" key="1">
    <source>
        <dbReference type="ARBA" id="ARBA00009437"/>
    </source>
</evidence>
<dbReference type="PRINTS" id="PR00039">
    <property type="entry name" value="HTHLYSR"/>
</dbReference>
<gene>
    <name evidence="6" type="ORF">QOZ94_001471</name>
</gene>
<dbReference type="CDD" id="cd08422">
    <property type="entry name" value="PBP2_CrgA_like"/>
    <property type="match status" value="1"/>
</dbReference>
<evidence type="ECO:0000313" key="6">
    <source>
        <dbReference type="EMBL" id="MDQ0504689.1"/>
    </source>
</evidence>
<dbReference type="Gene3D" id="3.40.190.290">
    <property type="match status" value="1"/>
</dbReference>
<dbReference type="Pfam" id="PF00126">
    <property type="entry name" value="HTH_1"/>
    <property type="match status" value="1"/>
</dbReference>
<protein>
    <submittedName>
        <fullName evidence="6">DNA-binding transcriptional LysR family regulator</fullName>
    </submittedName>
</protein>
<dbReference type="PANTHER" id="PTHR30537">
    <property type="entry name" value="HTH-TYPE TRANSCRIPTIONAL REGULATOR"/>
    <property type="match status" value="1"/>
</dbReference>
<dbReference type="InterPro" id="IPR005119">
    <property type="entry name" value="LysR_subst-bd"/>
</dbReference>
<comment type="similarity">
    <text evidence="1">Belongs to the LysR transcriptional regulatory family.</text>
</comment>
<dbReference type="InterPro" id="IPR058163">
    <property type="entry name" value="LysR-type_TF_proteobact-type"/>
</dbReference>
<dbReference type="PROSITE" id="PS50931">
    <property type="entry name" value="HTH_LYSR"/>
    <property type="match status" value="1"/>
</dbReference>
<sequence>MVSNNAPHRLPDLEGWAIFAKVVEAGSFARAAAELGLSKATVSKAISRLEERLGTRLLHRTARRLSLTGAGRAAAESAARLVAEAEAAEAEAVSQSVEPHGVVRLAVPMSFGLRHLAPLLPELIARFPKLSVDLHLSDAVVDLVGEGFDLALRIATLPASSLKVRRICTVRRILVGSPAYFARHGRPEHPRDLEGHPCLGYAYLPVPDRWRFVDGGGEVVTVTPSGPLRANNADALTPMLLAGQGLAVQPEFMVWQDLASGVLEPALTGWSMPDLSLNIVLPPGGLRPARVTAVVEFLATRLAAAPWATPSAAPWAGAAEGVS</sequence>